<accession>A0A667ZHU4</accession>
<feature type="domain" description="BIG2" evidence="1">
    <location>
        <begin position="18"/>
        <end position="85"/>
    </location>
</feature>
<organism evidence="5 6">
    <name type="scientific">Myripristis murdjan</name>
    <name type="common">pinecone soldierfish</name>
    <dbReference type="NCBI Taxonomy" id="586833"/>
    <lineage>
        <taxon>Eukaryota</taxon>
        <taxon>Metazoa</taxon>
        <taxon>Chordata</taxon>
        <taxon>Craniata</taxon>
        <taxon>Vertebrata</taxon>
        <taxon>Euteleostomi</taxon>
        <taxon>Actinopterygii</taxon>
        <taxon>Neopterygii</taxon>
        <taxon>Teleostei</taxon>
        <taxon>Neoteleostei</taxon>
        <taxon>Acanthomorphata</taxon>
        <taxon>Holocentriformes</taxon>
        <taxon>Holocentridae</taxon>
        <taxon>Myripristis</taxon>
    </lineage>
</organism>
<dbReference type="InterPro" id="IPR003343">
    <property type="entry name" value="Big_2"/>
</dbReference>
<dbReference type="Pfam" id="PF22959">
    <property type="entry name" value="Ig_NUP210_15th"/>
    <property type="match status" value="1"/>
</dbReference>
<dbReference type="Pfam" id="PF26183">
    <property type="entry name" value="Ig_NUP210_14th"/>
    <property type="match status" value="1"/>
</dbReference>
<reference evidence="5" key="2">
    <citation type="submission" date="2025-08" db="UniProtKB">
        <authorList>
            <consortium name="Ensembl"/>
        </authorList>
    </citation>
    <scope>IDENTIFICATION</scope>
</reference>
<proteinExistence type="predicted"/>
<dbReference type="InterPro" id="IPR058779">
    <property type="entry name" value="Ig_NUP210_13th"/>
</dbReference>
<evidence type="ECO:0000259" key="2">
    <source>
        <dbReference type="Pfam" id="PF22959"/>
    </source>
</evidence>
<reference evidence="5" key="1">
    <citation type="submission" date="2019-06" db="EMBL/GenBank/DDBJ databases">
        <authorList>
            <consortium name="Wellcome Sanger Institute Data Sharing"/>
        </authorList>
    </citation>
    <scope>NUCLEOTIDE SEQUENCE [LARGE SCALE GENOMIC DNA]</scope>
</reference>
<feature type="domain" description="NUP210 Ig-like" evidence="4">
    <location>
        <begin position="104"/>
        <end position="205"/>
    </location>
</feature>
<dbReference type="GO" id="GO:0005643">
    <property type="term" value="C:nuclear pore"/>
    <property type="evidence" value="ECO:0007669"/>
    <property type="project" value="TreeGrafter"/>
</dbReference>
<dbReference type="AlphaFoldDB" id="A0A667ZHU4"/>
<dbReference type="InterPro" id="IPR055094">
    <property type="entry name" value="NUP210_Ig15"/>
</dbReference>
<dbReference type="InParanoid" id="A0A667ZHU4"/>
<dbReference type="Proteomes" id="UP000472263">
    <property type="component" value="Chromosome 16"/>
</dbReference>
<evidence type="ECO:0000259" key="3">
    <source>
        <dbReference type="Pfam" id="PF25354"/>
    </source>
</evidence>
<dbReference type="Pfam" id="PF25354">
    <property type="entry name" value="Ig_NUP210_16th"/>
    <property type="match status" value="1"/>
</dbReference>
<dbReference type="PANTHER" id="PTHR23019">
    <property type="entry name" value="NUCLEAR PORE MEMBRANE GLYCOPROTEIN GP210-RELATED"/>
    <property type="match status" value="1"/>
</dbReference>
<dbReference type="PANTHER" id="PTHR23019:SF1">
    <property type="entry name" value="NUCLEAR PORE MEMBRANE GLYCOPROTEIN 210-LIKE"/>
    <property type="match status" value="1"/>
</dbReference>
<dbReference type="Pfam" id="PF02368">
    <property type="entry name" value="Big_2"/>
    <property type="match status" value="1"/>
</dbReference>
<feature type="domain" description="NUP210 Ig-like" evidence="3">
    <location>
        <begin position="390"/>
        <end position="458"/>
    </location>
</feature>
<dbReference type="GeneTree" id="ENSGT00390000009491"/>
<sequence>MQGGVHTSSHKQLQVYPKFTLQPRSLALAVGSIRQVKWEGGPQPQSRMGLSVSDTRIATVTDTGLVCGIAVGVVKIRGALQTVTQDSGALLTFAQDEIDVEVFSLTAVRIQAPLVQLFVGTEMPVYVMGSDSSQNPLALGSVESGLLFHWSLGNPGVVDIQPRHTQVPHISSHKSLKGRTSLRVTVELANHTVESPQQLSDEIQLVFVYHNYFVVLCSRDTICPVRYALCQCVKGQGLVTVDSQGVLRTGPDTGSALLEVIAVETCGVSQTLCLGVWVSQVSPVWFVRLFMLSPHSVRGRSQPAFPLGWTIRVRALLYDNLGQQFHAHNINTHILTNRDDLVQVIPDSDGHSFVVQTVSAGLTVLGVQGEPTNPSLSDYTPLTVLPAIAAPPQSFKPGDLFCFSTLLTGDHGETHQHPLGQWAVSSDQMLLIDPETGAALAKHPGTVVVYYKLGGQQALKEVWMIYPLMDIFIAEVFTVCIREGVSCVSRLTSINLDEFQGNQTTNPVIIHMLYLSCVILSASCTLSQRKAIERKLHPEAELHCTLHFSAPYLQLNILQAVFEASPHYDPDTGNAHALLSLYTWLSRVTIQTRCTLPLPLLHSLQVHTAVGCLSSPRRSLFSRCSLLSLSLYLSQPL</sequence>
<evidence type="ECO:0000313" key="5">
    <source>
        <dbReference type="Ensembl" id="ENSMMDP00005035389.1"/>
    </source>
</evidence>
<evidence type="ECO:0000313" key="6">
    <source>
        <dbReference type="Proteomes" id="UP000472263"/>
    </source>
</evidence>
<evidence type="ECO:0000259" key="4">
    <source>
        <dbReference type="Pfam" id="PF26181"/>
    </source>
</evidence>
<reference evidence="5" key="3">
    <citation type="submission" date="2025-09" db="UniProtKB">
        <authorList>
            <consortium name="Ensembl"/>
        </authorList>
    </citation>
    <scope>IDENTIFICATION</scope>
</reference>
<protein>
    <submittedName>
        <fullName evidence="5">Uncharacterized protein</fullName>
    </submittedName>
</protein>
<evidence type="ECO:0000259" key="1">
    <source>
        <dbReference type="Pfam" id="PF02368"/>
    </source>
</evidence>
<dbReference type="InterPro" id="IPR057586">
    <property type="entry name" value="Ig_NUP210_16th"/>
</dbReference>
<name>A0A667ZHU4_9TELE</name>
<dbReference type="Ensembl" id="ENSMMDT00005036163.1">
    <property type="protein sequence ID" value="ENSMMDP00005035389.1"/>
    <property type="gene ID" value="ENSMMDG00005016631.1"/>
</dbReference>
<feature type="domain" description="NUP210 Ig-like" evidence="2">
    <location>
        <begin position="288"/>
        <end position="384"/>
    </location>
</feature>
<keyword evidence="6" id="KW-1185">Reference proteome</keyword>
<dbReference type="InterPro" id="IPR045197">
    <property type="entry name" value="NUP210-like"/>
</dbReference>
<dbReference type="Pfam" id="PF26181">
    <property type="entry name" value="Ig_NUP210_13th"/>
    <property type="match status" value="1"/>
</dbReference>